<dbReference type="InterPro" id="IPR009665">
    <property type="entry name" value="YyaC"/>
</dbReference>
<protein>
    <submittedName>
        <fullName evidence="1">Sporulation protein YyaC</fullName>
    </submittedName>
</protein>
<organism evidence="1 2">
    <name type="scientific">Symbiobacterium terraclitae</name>
    <dbReference type="NCBI Taxonomy" id="557451"/>
    <lineage>
        <taxon>Bacteria</taxon>
        <taxon>Bacillati</taxon>
        <taxon>Bacillota</taxon>
        <taxon>Clostridia</taxon>
        <taxon>Eubacteriales</taxon>
        <taxon>Symbiobacteriaceae</taxon>
        <taxon>Symbiobacterium</taxon>
    </lineage>
</organism>
<accession>A0ABS4JPB7</accession>
<gene>
    <name evidence="1" type="ORF">J2Z79_000745</name>
</gene>
<sequence>MPRDGVPSPVLDVHFREPTAAKQLATALGLQFRSLLQPERYLPVFFLVGATSSTGDSLGPFIGWFLKRKGFTGEYVGDLENPVHATNLRGRLFEAWAGALRREKLPYLIAVDAAVGRPGRITLNRGPLRPGAAMGKSLPRVGQMHIMGGTANFPFMIWFAGLDQTVGMAEVIADGLLAFWDDYESGRLFAHRRTAQTVFA</sequence>
<dbReference type="EMBL" id="JAGGLG010000004">
    <property type="protein sequence ID" value="MBP2017362.1"/>
    <property type="molecule type" value="Genomic_DNA"/>
</dbReference>
<proteinExistence type="predicted"/>
<name>A0ABS4JPB7_9FIRM</name>
<evidence type="ECO:0000313" key="1">
    <source>
        <dbReference type="EMBL" id="MBP2017362.1"/>
    </source>
</evidence>
<evidence type="ECO:0000313" key="2">
    <source>
        <dbReference type="Proteomes" id="UP001519289"/>
    </source>
</evidence>
<dbReference type="Proteomes" id="UP001519289">
    <property type="component" value="Unassembled WGS sequence"/>
</dbReference>
<reference evidence="1 2" key="1">
    <citation type="submission" date="2021-03" db="EMBL/GenBank/DDBJ databases">
        <title>Genomic Encyclopedia of Type Strains, Phase IV (KMG-IV): sequencing the most valuable type-strain genomes for metagenomic binning, comparative biology and taxonomic classification.</title>
        <authorList>
            <person name="Goeker M."/>
        </authorList>
    </citation>
    <scope>NUCLEOTIDE SEQUENCE [LARGE SCALE GENOMIC DNA]</scope>
    <source>
        <strain evidence="1 2">DSM 27138</strain>
    </source>
</reference>
<dbReference type="InterPro" id="IPR023430">
    <property type="entry name" value="Pept_HybD-like_dom_sf"/>
</dbReference>
<dbReference type="RefSeq" id="WP_209465508.1">
    <property type="nucleotide sequence ID" value="NZ_JAGGLG010000004.1"/>
</dbReference>
<dbReference type="SUPFAM" id="SSF53163">
    <property type="entry name" value="HybD-like"/>
    <property type="match status" value="1"/>
</dbReference>
<dbReference type="Pfam" id="PF06866">
    <property type="entry name" value="DUF1256"/>
    <property type="match status" value="1"/>
</dbReference>
<keyword evidence="2" id="KW-1185">Reference proteome</keyword>
<comment type="caution">
    <text evidence="1">The sequence shown here is derived from an EMBL/GenBank/DDBJ whole genome shotgun (WGS) entry which is preliminary data.</text>
</comment>